<dbReference type="InterPro" id="IPR053781">
    <property type="entry name" value="F-box_AtFBL13-like"/>
</dbReference>
<organism evidence="2 3">
    <name type="scientific">Tetracentron sinense</name>
    <name type="common">Spur-leaf</name>
    <dbReference type="NCBI Taxonomy" id="13715"/>
    <lineage>
        <taxon>Eukaryota</taxon>
        <taxon>Viridiplantae</taxon>
        <taxon>Streptophyta</taxon>
        <taxon>Embryophyta</taxon>
        <taxon>Tracheophyta</taxon>
        <taxon>Spermatophyta</taxon>
        <taxon>Magnoliopsida</taxon>
        <taxon>Trochodendrales</taxon>
        <taxon>Trochodendraceae</taxon>
        <taxon>Tetracentron</taxon>
    </lineage>
</organism>
<comment type="caution">
    <text evidence="2">The sequence shown here is derived from an EMBL/GenBank/DDBJ whole genome shotgun (WGS) entry which is preliminary data.</text>
</comment>
<gene>
    <name evidence="2" type="ORF">HHK36_003517</name>
</gene>
<evidence type="ECO:0000313" key="3">
    <source>
        <dbReference type="Proteomes" id="UP000655225"/>
    </source>
</evidence>
<dbReference type="OrthoDB" id="1937141at2759"/>
<dbReference type="AlphaFoldDB" id="A0A834ZNV9"/>
<keyword evidence="3" id="KW-1185">Reference proteome</keyword>
<reference evidence="2 3" key="1">
    <citation type="submission" date="2020-04" db="EMBL/GenBank/DDBJ databases">
        <title>Plant Genome Project.</title>
        <authorList>
            <person name="Zhang R.-G."/>
        </authorList>
    </citation>
    <scope>NUCLEOTIDE SEQUENCE [LARGE SCALE GENOMIC DNA]</scope>
    <source>
        <strain evidence="2">YNK0</strain>
        <tissue evidence="2">Leaf</tissue>
    </source>
</reference>
<dbReference type="SUPFAM" id="SSF52058">
    <property type="entry name" value="L domain-like"/>
    <property type="match status" value="1"/>
</dbReference>
<dbReference type="PANTHER" id="PTHR34145:SF28">
    <property type="entry name" value="F-BOX DOMAIN-CONTAINING PROTEIN"/>
    <property type="match status" value="1"/>
</dbReference>
<feature type="domain" description="FBD" evidence="1">
    <location>
        <begin position="410"/>
        <end position="481"/>
    </location>
</feature>
<dbReference type="Pfam" id="PF23622">
    <property type="entry name" value="LRR_At1g61320_AtMIF1"/>
    <property type="match status" value="1"/>
</dbReference>
<dbReference type="OMA" id="LELCHYK"/>
<dbReference type="Proteomes" id="UP000655225">
    <property type="component" value="Unassembled WGS sequence"/>
</dbReference>
<name>A0A834ZNV9_TETSI</name>
<evidence type="ECO:0000259" key="1">
    <source>
        <dbReference type="SMART" id="SM00579"/>
    </source>
</evidence>
<dbReference type="InterPro" id="IPR001810">
    <property type="entry name" value="F-box_dom"/>
</dbReference>
<dbReference type="SUPFAM" id="SSF81383">
    <property type="entry name" value="F-box domain"/>
    <property type="match status" value="1"/>
</dbReference>
<proteinExistence type="predicted"/>
<dbReference type="PANTHER" id="PTHR34145">
    <property type="entry name" value="OS02G0105600 PROTEIN"/>
    <property type="match status" value="1"/>
</dbReference>
<dbReference type="InterPro" id="IPR006566">
    <property type="entry name" value="FBD"/>
</dbReference>
<dbReference type="Gene3D" id="3.80.10.10">
    <property type="entry name" value="Ribonuclease Inhibitor"/>
    <property type="match status" value="1"/>
</dbReference>
<dbReference type="CDD" id="cd22160">
    <property type="entry name" value="F-box_AtFBL13-like"/>
    <property type="match status" value="1"/>
</dbReference>
<accession>A0A834ZNV9</accession>
<dbReference type="InterPro" id="IPR032675">
    <property type="entry name" value="LRR_dom_sf"/>
</dbReference>
<dbReference type="InterPro" id="IPR055357">
    <property type="entry name" value="LRR_At1g61320_AtMIF1"/>
</dbReference>
<dbReference type="Pfam" id="PF00646">
    <property type="entry name" value="F-box"/>
    <property type="match status" value="1"/>
</dbReference>
<dbReference type="InterPro" id="IPR053772">
    <property type="entry name" value="At1g61320/At1g61330-like"/>
</dbReference>
<dbReference type="InterPro" id="IPR036047">
    <property type="entry name" value="F-box-like_dom_sf"/>
</dbReference>
<evidence type="ECO:0000313" key="2">
    <source>
        <dbReference type="EMBL" id="KAF8410979.1"/>
    </source>
</evidence>
<dbReference type="SMART" id="SM00579">
    <property type="entry name" value="FBD"/>
    <property type="match status" value="1"/>
</dbReference>
<protein>
    <recommendedName>
        <fullName evidence="1">FBD domain-containing protein</fullName>
    </recommendedName>
</protein>
<dbReference type="EMBL" id="JABCRI010000002">
    <property type="protein sequence ID" value="KAF8410979.1"/>
    <property type="molecule type" value="Genomic_DNA"/>
</dbReference>
<sequence>MNGGDKVDLLSRLPDTVICSIIGLLPIKEAGRTSVLSHRWRPVWKCIPRIDFDPKPTKKPYKGNTSKTLLNIDVNEYGSDDIQCIMPKKQIERAISLIDQVFLSHRLQIHNCRITHYRKNFISGDVERWIEHLKETRRSIQELALTCVDGIQFTFTSNPSKKEFELPSGFFDCRSLNVLELNKYPLRSASPFIGCENLETLSLNSVYLTDDTITSLVFNCVFLEYLNIRWCFGFQKLKICNSNLKVLELEALSVDAIDIHAIYLTTLVIDTISCPPNCIKINTPNLHVFRTYRDLDHSANKKFYQRCHRCMKSSEVLERCSGLLESPHEGFHHNGYTCSFENLQKISINVDLSNIRHVIILSFIFRVCLRLQELYIVTEIEDEGRSVHDSTHCCLPHFETTYWDKGELFDSLSHHLRRVWIRGFRGHLHEMEFVKHLITKAPMIKRIMIQCHDKCSRDRAIATMDLLSIPRASIDVSIVLKPGPRSGSEGFKWKEATRPWKDISSPNSPERISILLS</sequence>